<protein>
    <recommendedName>
        <fullName evidence="2">Anti-sigma factor antagonist</fullName>
    </recommendedName>
</protein>
<reference evidence="4 5" key="1">
    <citation type="submission" date="2020-06" db="EMBL/GenBank/DDBJ databases">
        <title>Complete genome of Azosprillum oryzae KACC14407.</title>
        <authorList>
            <person name="Kim M."/>
            <person name="Park Y.-J."/>
            <person name="Shin J.-H."/>
        </authorList>
    </citation>
    <scope>NUCLEOTIDE SEQUENCE [LARGE SCALE GENOMIC DNA]</scope>
    <source>
        <strain evidence="4 5">KACC 14407</strain>
    </source>
</reference>
<dbReference type="NCBIfam" id="TIGR00377">
    <property type="entry name" value="ant_ant_sig"/>
    <property type="match status" value="1"/>
</dbReference>
<dbReference type="EMBL" id="CP054619">
    <property type="protein sequence ID" value="QKS52711.1"/>
    <property type="molecule type" value="Genomic_DNA"/>
</dbReference>
<evidence type="ECO:0000313" key="5">
    <source>
        <dbReference type="Proteomes" id="UP000509702"/>
    </source>
</evidence>
<sequence>MDFKTTNTGDATEVRLAGRLEFTDHDKIPGIIEMLDPMAQTGRRRLVLDMSALEFIDSAGLGMLLILQEEAENHEIKMVVRGPAGDVRRSIELARLSEIITIEP</sequence>
<comment type="similarity">
    <text evidence="1 2">Belongs to the anti-sigma-factor antagonist family.</text>
</comment>
<evidence type="ECO:0000256" key="2">
    <source>
        <dbReference type="RuleBase" id="RU003749"/>
    </source>
</evidence>
<dbReference type="CDD" id="cd07043">
    <property type="entry name" value="STAS_anti-anti-sigma_factors"/>
    <property type="match status" value="1"/>
</dbReference>
<dbReference type="RefSeq" id="WP_149197487.1">
    <property type="nucleotide sequence ID" value="NZ_BSOV01000015.1"/>
</dbReference>
<evidence type="ECO:0000259" key="3">
    <source>
        <dbReference type="PROSITE" id="PS50801"/>
    </source>
</evidence>
<evidence type="ECO:0000256" key="1">
    <source>
        <dbReference type="ARBA" id="ARBA00009013"/>
    </source>
</evidence>
<dbReference type="KEGG" id="aoz:HUE56_20350"/>
<evidence type="ECO:0000313" key="4">
    <source>
        <dbReference type="EMBL" id="QKS52711.1"/>
    </source>
</evidence>
<proteinExistence type="inferred from homology"/>
<dbReference type="PROSITE" id="PS50801">
    <property type="entry name" value="STAS"/>
    <property type="match status" value="1"/>
</dbReference>
<organism evidence="4 5">
    <name type="scientific">Azospirillum oryzae</name>
    <dbReference type="NCBI Taxonomy" id="286727"/>
    <lineage>
        <taxon>Bacteria</taxon>
        <taxon>Pseudomonadati</taxon>
        <taxon>Pseudomonadota</taxon>
        <taxon>Alphaproteobacteria</taxon>
        <taxon>Rhodospirillales</taxon>
        <taxon>Azospirillaceae</taxon>
        <taxon>Azospirillum</taxon>
    </lineage>
</organism>
<dbReference type="PANTHER" id="PTHR33495">
    <property type="entry name" value="ANTI-SIGMA FACTOR ANTAGONIST TM_1081-RELATED-RELATED"/>
    <property type="match status" value="1"/>
</dbReference>
<dbReference type="InterPro" id="IPR036513">
    <property type="entry name" value="STAS_dom_sf"/>
</dbReference>
<dbReference type="Proteomes" id="UP000509702">
    <property type="component" value="Chromosome"/>
</dbReference>
<accession>A0A6N1ALY3</accession>
<dbReference type="Gene3D" id="3.30.750.24">
    <property type="entry name" value="STAS domain"/>
    <property type="match status" value="1"/>
</dbReference>
<feature type="domain" description="STAS" evidence="3">
    <location>
        <begin position="1"/>
        <end position="104"/>
    </location>
</feature>
<dbReference type="SUPFAM" id="SSF52091">
    <property type="entry name" value="SpoIIaa-like"/>
    <property type="match status" value="1"/>
</dbReference>
<gene>
    <name evidence="4" type="ORF">HUE56_20350</name>
</gene>
<dbReference type="InterPro" id="IPR002645">
    <property type="entry name" value="STAS_dom"/>
</dbReference>
<dbReference type="AlphaFoldDB" id="A0A6N1ALY3"/>
<name>A0A6N1ALY3_9PROT</name>
<dbReference type="GO" id="GO:0043856">
    <property type="term" value="F:anti-sigma factor antagonist activity"/>
    <property type="evidence" value="ECO:0007669"/>
    <property type="project" value="InterPro"/>
</dbReference>
<dbReference type="InterPro" id="IPR058548">
    <property type="entry name" value="MlaB-like_STAS"/>
</dbReference>
<dbReference type="OrthoDB" id="8236316at2"/>
<dbReference type="Pfam" id="PF13466">
    <property type="entry name" value="STAS_2"/>
    <property type="match status" value="1"/>
</dbReference>
<dbReference type="InterPro" id="IPR003658">
    <property type="entry name" value="Anti-sigma_ant"/>
</dbReference>
<keyword evidence="5" id="KW-1185">Reference proteome</keyword>